<dbReference type="Pfam" id="PF00133">
    <property type="entry name" value="tRNA-synt_1"/>
    <property type="match status" value="1"/>
</dbReference>
<protein>
    <recommendedName>
        <fullName evidence="3">valine--tRNA ligase</fullName>
        <ecNumber evidence="3">6.1.1.9</ecNumber>
    </recommendedName>
    <alternativeName>
        <fullName evidence="10">Valyl-tRNA synthetase</fullName>
    </alternativeName>
</protein>
<comment type="catalytic activity">
    <reaction evidence="11">
        <text>tRNA(Val) + L-valine + ATP = L-valyl-tRNA(Val) + AMP + diphosphate</text>
        <dbReference type="Rhea" id="RHEA:10704"/>
        <dbReference type="Rhea" id="RHEA-COMP:9672"/>
        <dbReference type="Rhea" id="RHEA-COMP:9708"/>
        <dbReference type="ChEBI" id="CHEBI:30616"/>
        <dbReference type="ChEBI" id="CHEBI:33019"/>
        <dbReference type="ChEBI" id="CHEBI:57762"/>
        <dbReference type="ChEBI" id="CHEBI:78442"/>
        <dbReference type="ChEBI" id="CHEBI:78537"/>
        <dbReference type="ChEBI" id="CHEBI:456215"/>
        <dbReference type="EC" id="6.1.1.9"/>
    </reaction>
</comment>
<keyword evidence="9 12" id="KW-0030">Aminoacyl-tRNA synthetase</keyword>
<dbReference type="CDD" id="cd07962">
    <property type="entry name" value="Anticodon_Ia_Val"/>
    <property type="match status" value="1"/>
</dbReference>
<sequence>MIFKYQNFNITKNKVKTITRRCSNSSLQKDVFINKQLKIAAYQPKLIENKNVWNIRNIRSTSKEKFSMIFPPPNVTGNIHLGHALTATIQDVIIRWKRKQNFDTQWIFGTDHAGIATQLILEKILFKRENKTRHEIGREQFLKETWNWKNEKNSSIKNDLKRLGSTFNWEKEYFTMDQNLSEAVNEAFIRLFDKGLIYRENSLVNWCCSLESAISDVEIESLEVDGKTSISIPNYEKNITVGILTEFAYKIVDSDEEIVVSTTRPETMLADSAVAVNPNDPRYSHLNNIKLHHPYRNESIPLIFDESVDVNFGTGAVKITPAHDKNDFEVGKRHDLQFIQLITENGLIRDSFEGFSGLGRFDAREKILNSLVDLNLLRGSKSHKMILPICSRSKDIIEFMIKPQWFVKCNDLSKQAVEAVETGQLKINPQIFEKEWFRWLTNCRDWCISRQLWWGHQIPAYKFQQENEEIWIAAKSQEEAEKRFKKMHPDKNEYLITRDQDVLDTWFSSALLPFSVYNWPNIDANFNKYFPLNLMETGHDILFFWVARMVMLSLELTGKIPFKEVLLHGIVCDAHGRKMSKSLGNVILPEQIINGITLEELQNETLSSVEKGIISKSELEKSLDGQKKMFPNGIQECGVDALRFTLCSQNIKQHVINFDINDCITNKLFFNKIWQASKFAINYAETKNLKIYDMKNLKGIELSEIDFWILSRLGNTIETVSKSIENYNFHFATAALKTFFYNNFCDVYLETTKEHLKNDTSRGFTCAHVLNLCLSIGLSHMEIFTPYLAKELFNYLPIIENLETGRFINNELEKKIENLLDICASIREVKAHLGVTKKTDACLKILIKLKDHEDFFNKHLNHIRHLTFSNNVELLTNATDFEKENLTASSTASHMCSFGISIKNFEKQNNSNETLNRKKLLKLEQELTNLLNVVNKEGYKEKAKRSVQQKHDEKIQKLKLEINHIKQLRNE</sequence>
<evidence type="ECO:0000256" key="8">
    <source>
        <dbReference type="ARBA" id="ARBA00022917"/>
    </source>
</evidence>
<keyword evidence="16" id="KW-1185">Reference proteome</keyword>
<organism evidence="15 16">
    <name type="scientific">Polypedilum vanderplanki</name>
    <name type="common">Sleeping chironomid midge</name>
    <dbReference type="NCBI Taxonomy" id="319348"/>
    <lineage>
        <taxon>Eukaryota</taxon>
        <taxon>Metazoa</taxon>
        <taxon>Ecdysozoa</taxon>
        <taxon>Arthropoda</taxon>
        <taxon>Hexapoda</taxon>
        <taxon>Insecta</taxon>
        <taxon>Pterygota</taxon>
        <taxon>Neoptera</taxon>
        <taxon>Endopterygota</taxon>
        <taxon>Diptera</taxon>
        <taxon>Nematocera</taxon>
        <taxon>Chironomoidea</taxon>
        <taxon>Chironomidae</taxon>
        <taxon>Chironominae</taxon>
        <taxon>Polypedilum</taxon>
        <taxon>Polypedilum</taxon>
    </lineage>
</organism>
<dbReference type="SUPFAM" id="SSF52374">
    <property type="entry name" value="Nucleotidylyl transferase"/>
    <property type="match status" value="1"/>
</dbReference>
<evidence type="ECO:0000256" key="2">
    <source>
        <dbReference type="ARBA" id="ARBA00005594"/>
    </source>
</evidence>
<keyword evidence="4" id="KW-0963">Cytoplasm</keyword>
<dbReference type="PANTHER" id="PTHR11946">
    <property type="entry name" value="VALYL-TRNA SYNTHETASES"/>
    <property type="match status" value="1"/>
</dbReference>
<evidence type="ECO:0000256" key="4">
    <source>
        <dbReference type="ARBA" id="ARBA00022490"/>
    </source>
</evidence>
<keyword evidence="6 12" id="KW-0547">Nucleotide-binding</keyword>
<dbReference type="Gene3D" id="1.10.730.10">
    <property type="entry name" value="Isoleucyl-tRNA Synthetase, Domain 1"/>
    <property type="match status" value="1"/>
</dbReference>
<gene>
    <name evidence="15" type="ORF">PVAND_007485</name>
</gene>
<dbReference type="Pfam" id="PF08264">
    <property type="entry name" value="Anticodon_1"/>
    <property type="match status" value="1"/>
</dbReference>
<dbReference type="InterPro" id="IPR002303">
    <property type="entry name" value="Valyl-tRNA_ligase"/>
</dbReference>
<dbReference type="InterPro" id="IPR009080">
    <property type="entry name" value="tRNAsynth_Ia_anticodon-bd"/>
</dbReference>
<dbReference type="InterPro" id="IPR033705">
    <property type="entry name" value="Anticodon_Ia_Val"/>
</dbReference>
<comment type="caution">
    <text evidence="15">The sequence shown here is derived from an EMBL/GenBank/DDBJ whole genome shotgun (WGS) entry which is preliminary data.</text>
</comment>
<dbReference type="GO" id="GO:0004832">
    <property type="term" value="F:valine-tRNA ligase activity"/>
    <property type="evidence" value="ECO:0007669"/>
    <property type="project" value="UniProtKB-EC"/>
</dbReference>
<keyword evidence="8 12" id="KW-0648">Protein biosynthesis</keyword>
<evidence type="ECO:0000256" key="1">
    <source>
        <dbReference type="ARBA" id="ARBA00004496"/>
    </source>
</evidence>
<keyword evidence="7 12" id="KW-0067">ATP-binding</keyword>
<dbReference type="PANTHER" id="PTHR11946:SF109">
    <property type="entry name" value="VALINE--TRNA LIGASE"/>
    <property type="match status" value="1"/>
</dbReference>
<dbReference type="GO" id="GO:0006438">
    <property type="term" value="P:valyl-tRNA aminoacylation"/>
    <property type="evidence" value="ECO:0007669"/>
    <property type="project" value="InterPro"/>
</dbReference>
<evidence type="ECO:0000259" key="14">
    <source>
        <dbReference type="Pfam" id="PF08264"/>
    </source>
</evidence>
<dbReference type="GO" id="GO:0002161">
    <property type="term" value="F:aminoacyl-tRNA deacylase activity"/>
    <property type="evidence" value="ECO:0007669"/>
    <property type="project" value="InterPro"/>
</dbReference>
<comment type="subcellular location">
    <subcellularLocation>
        <location evidence="1">Cytoplasm</location>
    </subcellularLocation>
</comment>
<evidence type="ECO:0000256" key="9">
    <source>
        <dbReference type="ARBA" id="ARBA00023146"/>
    </source>
</evidence>
<dbReference type="FunFam" id="3.40.50.620:FF:000078">
    <property type="entry name" value="Valine--tRNA ligase, mitochondrial"/>
    <property type="match status" value="1"/>
</dbReference>
<dbReference type="CDD" id="cd00817">
    <property type="entry name" value="ValRS_core"/>
    <property type="match status" value="1"/>
</dbReference>
<dbReference type="InterPro" id="IPR013155">
    <property type="entry name" value="M/V/L/I-tRNA-synth_anticd-bd"/>
</dbReference>
<evidence type="ECO:0000259" key="13">
    <source>
        <dbReference type="Pfam" id="PF00133"/>
    </source>
</evidence>
<evidence type="ECO:0000256" key="5">
    <source>
        <dbReference type="ARBA" id="ARBA00022598"/>
    </source>
</evidence>
<dbReference type="PROSITE" id="PS00178">
    <property type="entry name" value="AA_TRNA_LIGASE_I"/>
    <property type="match status" value="1"/>
</dbReference>
<dbReference type="FunFam" id="3.90.740.10:FF:000005">
    <property type="entry name" value="Valine--tRNA ligase, mitochondrial"/>
    <property type="match status" value="1"/>
</dbReference>
<dbReference type="SUPFAM" id="SSF50677">
    <property type="entry name" value="ValRS/IleRS/LeuRS editing domain"/>
    <property type="match status" value="1"/>
</dbReference>
<dbReference type="InterPro" id="IPR014729">
    <property type="entry name" value="Rossmann-like_a/b/a_fold"/>
</dbReference>
<dbReference type="EC" id="6.1.1.9" evidence="3"/>
<name>A0A9J6C6T7_POLVA</name>
<dbReference type="EMBL" id="JADBJN010000002">
    <property type="protein sequence ID" value="KAG5677754.1"/>
    <property type="molecule type" value="Genomic_DNA"/>
</dbReference>
<dbReference type="FunFam" id="3.40.50.620:FF:000020">
    <property type="entry name" value="Valine--tRNA ligase, mitochondrial"/>
    <property type="match status" value="1"/>
</dbReference>
<feature type="domain" description="Aminoacyl-tRNA synthetase class Ia" evidence="13">
    <location>
        <begin position="49"/>
        <end position="653"/>
    </location>
</feature>
<keyword evidence="5 12" id="KW-0436">Ligase</keyword>
<evidence type="ECO:0000256" key="6">
    <source>
        <dbReference type="ARBA" id="ARBA00022741"/>
    </source>
</evidence>
<dbReference type="GO" id="GO:0005524">
    <property type="term" value="F:ATP binding"/>
    <property type="evidence" value="ECO:0007669"/>
    <property type="project" value="UniProtKB-KW"/>
</dbReference>
<dbReference type="SUPFAM" id="SSF47323">
    <property type="entry name" value="Anticodon-binding domain of a subclass of class I aminoacyl-tRNA synthetases"/>
    <property type="match status" value="1"/>
</dbReference>
<evidence type="ECO:0000256" key="3">
    <source>
        <dbReference type="ARBA" id="ARBA00013169"/>
    </source>
</evidence>
<evidence type="ECO:0000256" key="10">
    <source>
        <dbReference type="ARBA" id="ARBA00029936"/>
    </source>
</evidence>
<feature type="domain" description="Methionyl/Valyl/Leucyl/Isoleucyl-tRNA synthetase anticodon-binding" evidence="14">
    <location>
        <begin position="706"/>
        <end position="842"/>
    </location>
</feature>
<dbReference type="NCBIfam" id="NF004349">
    <property type="entry name" value="PRK05729.1"/>
    <property type="match status" value="1"/>
</dbReference>
<evidence type="ECO:0000256" key="11">
    <source>
        <dbReference type="ARBA" id="ARBA00047552"/>
    </source>
</evidence>
<dbReference type="InterPro" id="IPR002300">
    <property type="entry name" value="aa-tRNA-synth_Ia"/>
</dbReference>
<dbReference type="Proteomes" id="UP001107558">
    <property type="component" value="Chromosome 2"/>
</dbReference>
<dbReference type="NCBIfam" id="TIGR00422">
    <property type="entry name" value="valS"/>
    <property type="match status" value="1"/>
</dbReference>
<dbReference type="Gene3D" id="3.90.740.10">
    <property type="entry name" value="Valyl/Leucyl/Isoleucyl-tRNA synthetase, editing domain"/>
    <property type="match status" value="2"/>
</dbReference>
<evidence type="ECO:0000313" key="16">
    <source>
        <dbReference type="Proteomes" id="UP001107558"/>
    </source>
</evidence>
<dbReference type="GO" id="GO:0005829">
    <property type="term" value="C:cytosol"/>
    <property type="evidence" value="ECO:0007669"/>
    <property type="project" value="TreeGrafter"/>
</dbReference>
<proteinExistence type="inferred from homology"/>
<dbReference type="InterPro" id="IPR001412">
    <property type="entry name" value="aa-tRNA-synth_I_CS"/>
</dbReference>
<dbReference type="InterPro" id="IPR009008">
    <property type="entry name" value="Val/Leu/Ile-tRNA-synth_edit"/>
</dbReference>
<accession>A0A9J6C6T7</accession>
<dbReference type="PRINTS" id="PR00986">
    <property type="entry name" value="TRNASYNTHVAL"/>
</dbReference>
<comment type="similarity">
    <text evidence="2 12">Belongs to the class-I aminoacyl-tRNA synthetase family.</text>
</comment>
<evidence type="ECO:0000256" key="7">
    <source>
        <dbReference type="ARBA" id="ARBA00022840"/>
    </source>
</evidence>
<evidence type="ECO:0000256" key="12">
    <source>
        <dbReference type="RuleBase" id="RU363035"/>
    </source>
</evidence>
<evidence type="ECO:0000313" key="15">
    <source>
        <dbReference type="EMBL" id="KAG5677754.1"/>
    </source>
</evidence>
<reference evidence="15" key="1">
    <citation type="submission" date="2021-03" db="EMBL/GenBank/DDBJ databases">
        <title>Chromosome level genome of the anhydrobiotic midge Polypedilum vanderplanki.</title>
        <authorList>
            <person name="Yoshida Y."/>
            <person name="Kikawada T."/>
            <person name="Gusev O."/>
        </authorList>
    </citation>
    <scope>NUCLEOTIDE SEQUENCE</scope>
    <source>
        <strain evidence="15">NIAS01</strain>
        <tissue evidence="15">Whole body or cell culture</tissue>
    </source>
</reference>
<dbReference type="AlphaFoldDB" id="A0A9J6C6T7"/>
<dbReference type="OrthoDB" id="629407at2759"/>
<dbReference type="Gene3D" id="3.40.50.620">
    <property type="entry name" value="HUPs"/>
    <property type="match status" value="2"/>
</dbReference>